<dbReference type="Proteomes" id="UP001528672">
    <property type="component" value="Unassembled WGS sequence"/>
</dbReference>
<keyword evidence="1" id="KW-0472">Membrane</keyword>
<dbReference type="InterPro" id="IPR001054">
    <property type="entry name" value="A/G_cyclase"/>
</dbReference>
<dbReference type="PANTHER" id="PTHR43081">
    <property type="entry name" value="ADENYLATE CYCLASE, TERMINAL-DIFFERENTIATION SPECIFIC-RELATED"/>
    <property type="match status" value="1"/>
</dbReference>
<dbReference type="SMART" id="SM00044">
    <property type="entry name" value="CYCc"/>
    <property type="match status" value="1"/>
</dbReference>
<keyword evidence="1" id="KW-1133">Transmembrane helix</keyword>
<gene>
    <name evidence="3" type="ORF">PSQ39_15845</name>
</gene>
<evidence type="ECO:0000256" key="1">
    <source>
        <dbReference type="SAM" id="Phobius"/>
    </source>
</evidence>
<protein>
    <submittedName>
        <fullName evidence="3">Adenylate/guanylate cyclase domain-containing protein</fullName>
    </submittedName>
</protein>
<feature type="domain" description="Guanylate cyclase" evidence="2">
    <location>
        <begin position="500"/>
        <end position="632"/>
    </location>
</feature>
<dbReference type="SUPFAM" id="SSF55073">
    <property type="entry name" value="Nucleotide cyclase"/>
    <property type="match status" value="1"/>
</dbReference>
<dbReference type="RefSeq" id="WP_273927807.1">
    <property type="nucleotide sequence ID" value="NZ_JAQSIO010000006.1"/>
</dbReference>
<feature type="transmembrane region" description="Helical" evidence="1">
    <location>
        <begin position="434"/>
        <end position="458"/>
    </location>
</feature>
<dbReference type="Pfam" id="PF00211">
    <property type="entry name" value="Guanylate_cyc"/>
    <property type="match status" value="1"/>
</dbReference>
<evidence type="ECO:0000313" key="4">
    <source>
        <dbReference type="Proteomes" id="UP001528672"/>
    </source>
</evidence>
<dbReference type="InterPro" id="IPR029787">
    <property type="entry name" value="Nucleotide_cyclase"/>
</dbReference>
<feature type="transmembrane region" description="Helical" evidence="1">
    <location>
        <begin position="407"/>
        <end position="428"/>
    </location>
</feature>
<dbReference type="InterPro" id="IPR007890">
    <property type="entry name" value="CHASE2"/>
</dbReference>
<dbReference type="SMART" id="SM01080">
    <property type="entry name" value="CHASE2"/>
    <property type="match status" value="1"/>
</dbReference>
<comment type="caution">
    <text evidence="3">The sequence shown here is derived from an EMBL/GenBank/DDBJ whole genome shotgun (WGS) entry which is preliminary data.</text>
</comment>
<dbReference type="Gene3D" id="3.30.70.1230">
    <property type="entry name" value="Nucleotide cyclase"/>
    <property type="match status" value="1"/>
</dbReference>
<reference evidence="3 4" key="1">
    <citation type="submission" date="2023-02" db="EMBL/GenBank/DDBJ databases">
        <title>Bacterial whole genome sequence for Curvibacter sp. HBC28.</title>
        <authorList>
            <person name="Le V."/>
            <person name="Ko S.-R."/>
            <person name="Ahn C.-Y."/>
            <person name="Oh H.-M."/>
        </authorList>
    </citation>
    <scope>NUCLEOTIDE SEQUENCE [LARGE SCALE GENOMIC DNA]</scope>
    <source>
        <strain evidence="3 4">HBC28</strain>
    </source>
</reference>
<dbReference type="EMBL" id="JAQSIO010000006">
    <property type="protein sequence ID" value="MDD0816111.1"/>
    <property type="molecule type" value="Genomic_DNA"/>
</dbReference>
<sequence>MAEPTRWAGYRGALIKQGRRLAVILLPLCLLLGHVLGGYQLSLISRLDALLYDTRLRLTLPGSLDERVVIVDIDEKSLAEVGHWPWGRDQLALLTQRLFDQYGISALGFDVLFSEADTSSGLHALQALVRHAGPDDPLLAQRVQQLAPQLNYDHRFAQVLQGRPVVLGYYFTSDREGRRKGVLPAPVLSSAGLPAEGLQVLDWDGYGASLAELAAAAPLAGFFNSVTDEDGMVRSLPLLAHFEGQYYESLALGLYRAAKGLPQVVPLLASAQAPPVLEALGLIGPGLQQRIPVDERGTTLIPFRGAGGPRGGSYRYLSAVDVLQGRVDAAALRGRIVLVGSTSPGLLDLRATPVGQTYPGVESHANVVSGLLDQRLAVRPDYALGYEVLLLIGVATLLALTLPRVGAVTALALGIGTLLGVIGLNLALYQAADLVLPLASCVVLVLLVLGGHMSYGYLVESRAKRRLAGVFGTYVPPELVDQMLLAPERYSMRAASREMTVMFCDMRGFTRLSEGLSPEALQDLLNSLFSRLTLCIRRHQGTIDKYMGDCVMAFWGAPVVQADHAARAVAAALDMVAEVALFNRERQAHGLSPIAVGIGLNTGIMRVGDMGSDLRRSYTVIGDAVNLASRLEGLSKLYGVSIVASESTRAQAGTTALWQALDWVRVQGKEDAVAISCPWPSPTQDQASSLTDDQAQAWDQFLLAYRAKDWAVCQQMLENLQNVECLVGLCQLFKQRLLAFSQHLPAADWDGVTVLDTK</sequence>
<dbReference type="InterPro" id="IPR050697">
    <property type="entry name" value="Adenylyl/Guanylyl_Cyclase_3/4"/>
</dbReference>
<dbReference type="PROSITE" id="PS50125">
    <property type="entry name" value="GUANYLATE_CYCLASE_2"/>
    <property type="match status" value="1"/>
</dbReference>
<evidence type="ECO:0000259" key="2">
    <source>
        <dbReference type="PROSITE" id="PS50125"/>
    </source>
</evidence>
<keyword evidence="4" id="KW-1185">Reference proteome</keyword>
<keyword evidence="1" id="KW-0812">Transmembrane</keyword>
<name>A0ABT5MI62_9BURK</name>
<proteinExistence type="predicted"/>
<accession>A0ABT5MI62</accession>
<dbReference type="CDD" id="cd07302">
    <property type="entry name" value="CHD"/>
    <property type="match status" value="1"/>
</dbReference>
<dbReference type="Pfam" id="PF05226">
    <property type="entry name" value="CHASE2"/>
    <property type="match status" value="1"/>
</dbReference>
<organism evidence="3 4">
    <name type="scientific">Curvibacter microcysteis</name>
    <dbReference type="NCBI Taxonomy" id="3026419"/>
    <lineage>
        <taxon>Bacteria</taxon>
        <taxon>Pseudomonadati</taxon>
        <taxon>Pseudomonadota</taxon>
        <taxon>Betaproteobacteria</taxon>
        <taxon>Burkholderiales</taxon>
        <taxon>Comamonadaceae</taxon>
        <taxon>Curvibacter</taxon>
    </lineage>
</organism>
<evidence type="ECO:0000313" key="3">
    <source>
        <dbReference type="EMBL" id="MDD0816111.1"/>
    </source>
</evidence>
<dbReference type="PANTHER" id="PTHR43081:SF1">
    <property type="entry name" value="ADENYLATE CYCLASE, TERMINAL-DIFFERENTIATION SPECIFIC"/>
    <property type="match status" value="1"/>
</dbReference>